<feature type="transmembrane region" description="Helical" evidence="9">
    <location>
        <begin position="37"/>
        <end position="61"/>
    </location>
</feature>
<dbReference type="PANTHER" id="PTHR30588">
    <property type="entry name" value="BRANCHED-CHAIN AMINO ACID TRANSPORT SYSTEM 2 CARRIER PROTEIN"/>
    <property type="match status" value="1"/>
</dbReference>
<sequence length="439" mass="46087">MKKKDTLLVGLMLFSMFFGAGNLIFPPFLGMQAGHAFWPAITGFILTGVGLPLLVLAAAAAARDGAQSLGNRVHPIFGLVFTIVVYVSIGPFFGIPRNANVAFEMGLKPLLGSGAAGSPWPLLLFTVVFFALVLFVSLNPVKMVDYMGKWITPALLLAIVVLCAFGALQDQNSLQEPADAYAAAPLLRGFIDGYSTMDALAALAFGIVILTTLSQKGVQGRRELTKFTLQAGLVAGAALAAVYIGIGWLGAHTVLQAPAENGTALLAGAASHLFGRNGTVLLGFIFTLACFTTCVGLTIACSQYFVKLTGKVSYRTMAYSLTLLSFLVANLGLNQIISISVPFLVMAYPLTIVLVLLSFLPVSRMVYGSAMLLTGLSALYDGLGMLGLHLPVLQKAASLLPFAAYGLGWVTPAAAGALLGLVCEKAFGGKREEPQRKAA</sequence>
<reference evidence="10" key="1">
    <citation type="submission" date="2022-07" db="EMBL/GenBank/DDBJ databases">
        <authorList>
            <person name="Li W.-J."/>
            <person name="Deng Q.-Q."/>
        </authorList>
    </citation>
    <scope>NUCLEOTIDE SEQUENCE</scope>
    <source>
        <strain evidence="10">SYSU M60031</strain>
    </source>
</reference>
<dbReference type="GO" id="GO:0005886">
    <property type="term" value="C:plasma membrane"/>
    <property type="evidence" value="ECO:0007669"/>
    <property type="project" value="UniProtKB-SubCell"/>
</dbReference>
<evidence type="ECO:0000256" key="9">
    <source>
        <dbReference type="RuleBase" id="RU362122"/>
    </source>
</evidence>
<feature type="transmembrane region" description="Helical" evidence="9">
    <location>
        <begin position="120"/>
        <end position="138"/>
    </location>
</feature>
<proteinExistence type="inferred from homology"/>
<dbReference type="AlphaFoldDB" id="A0AA41XBY4"/>
<feature type="transmembrane region" description="Helical" evidence="9">
    <location>
        <begin position="318"/>
        <end position="337"/>
    </location>
</feature>
<feature type="transmembrane region" description="Helical" evidence="9">
    <location>
        <begin position="7"/>
        <end position="25"/>
    </location>
</feature>
<dbReference type="GO" id="GO:0005304">
    <property type="term" value="F:L-valine transmembrane transporter activity"/>
    <property type="evidence" value="ECO:0007669"/>
    <property type="project" value="TreeGrafter"/>
</dbReference>
<evidence type="ECO:0000256" key="8">
    <source>
        <dbReference type="ARBA" id="ARBA00023136"/>
    </source>
</evidence>
<feature type="transmembrane region" description="Helical" evidence="9">
    <location>
        <begin position="194"/>
        <end position="215"/>
    </location>
</feature>
<evidence type="ECO:0000256" key="4">
    <source>
        <dbReference type="ARBA" id="ARBA00022475"/>
    </source>
</evidence>
<accession>A0AA41XBY4</accession>
<evidence type="ECO:0000256" key="2">
    <source>
        <dbReference type="ARBA" id="ARBA00008540"/>
    </source>
</evidence>
<keyword evidence="11" id="KW-1185">Reference proteome</keyword>
<comment type="caution">
    <text evidence="10">The sequence shown here is derived from an EMBL/GenBank/DDBJ whole genome shotgun (WGS) entry which is preliminary data.</text>
</comment>
<dbReference type="GO" id="GO:0015188">
    <property type="term" value="F:L-isoleucine transmembrane transporter activity"/>
    <property type="evidence" value="ECO:0007669"/>
    <property type="project" value="TreeGrafter"/>
</dbReference>
<dbReference type="EMBL" id="JANCLT010000015">
    <property type="protein sequence ID" value="MCP8970863.1"/>
    <property type="molecule type" value="Genomic_DNA"/>
</dbReference>
<comment type="function">
    <text evidence="9">Component of the transport system for branched-chain amino acids.</text>
</comment>
<keyword evidence="5 9" id="KW-0812">Transmembrane</keyword>
<comment type="similarity">
    <text evidence="2 9">Belongs to the branched chain amino acid transporter family.</text>
</comment>
<protein>
    <recommendedName>
        <fullName evidence="9">Branched-chain amino acid transport system carrier protein</fullName>
    </recommendedName>
</protein>
<keyword evidence="3 9" id="KW-0813">Transport</keyword>
<gene>
    <name evidence="10" type="primary">brnQ</name>
    <name evidence="10" type="ORF">NK662_20295</name>
</gene>
<evidence type="ECO:0000313" key="10">
    <source>
        <dbReference type="EMBL" id="MCP8970863.1"/>
    </source>
</evidence>
<keyword evidence="4" id="KW-1003">Cell membrane</keyword>
<feature type="transmembrane region" description="Helical" evidence="9">
    <location>
        <begin position="73"/>
        <end position="95"/>
    </location>
</feature>
<evidence type="ECO:0000256" key="3">
    <source>
        <dbReference type="ARBA" id="ARBA00022448"/>
    </source>
</evidence>
<feature type="transmembrane region" description="Helical" evidence="9">
    <location>
        <begin position="370"/>
        <end position="390"/>
    </location>
</feature>
<dbReference type="InterPro" id="IPR004685">
    <property type="entry name" value="Brnchd-chn_aa_trnsp_Livcs"/>
</dbReference>
<feature type="transmembrane region" description="Helical" evidence="9">
    <location>
        <begin position="150"/>
        <end position="168"/>
    </location>
</feature>
<dbReference type="NCBIfam" id="TIGR00796">
    <property type="entry name" value="livcs"/>
    <property type="match status" value="1"/>
</dbReference>
<evidence type="ECO:0000313" key="11">
    <source>
        <dbReference type="Proteomes" id="UP001156102"/>
    </source>
</evidence>
<feature type="transmembrane region" description="Helical" evidence="9">
    <location>
        <begin position="343"/>
        <end position="363"/>
    </location>
</feature>
<evidence type="ECO:0000256" key="5">
    <source>
        <dbReference type="ARBA" id="ARBA00022692"/>
    </source>
</evidence>
<feature type="transmembrane region" description="Helical" evidence="9">
    <location>
        <begin position="227"/>
        <end position="251"/>
    </location>
</feature>
<evidence type="ECO:0000256" key="7">
    <source>
        <dbReference type="ARBA" id="ARBA00022989"/>
    </source>
</evidence>
<dbReference type="Pfam" id="PF05525">
    <property type="entry name" value="Branch_AA_trans"/>
    <property type="match status" value="1"/>
</dbReference>
<feature type="transmembrane region" description="Helical" evidence="9">
    <location>
        <begin position="281"/>
        <end position="306"/>
    </location>
</feature>
<evidence type="ECO:0000256" key="6">
    <source>
        <dbReference type="ARBA" id="ARBA00022970"/>
    </source>
</evidence>
<dbReference type="PANTHER" id="PTHR30588:SF7">
    <property type="entry name" value="BRANCHED-CHAIN AMINO ACID CARRIER PROTEIN SAOUHSC_01411-RELATED"/>
    <property type="match status" value="1"/>
</dbReference>
<keyword evidence="6 9" id="KW-0029">Amino-acid transport</keyword>
<keyword evidence="7 9" id="KW-1133">Transmembrane helix</keyword>
<feature type="transmembrane region" description="Helical" evidence="9">
    <location>
        <begin position="402"/>
        <end position="422"/>
    </location>
</feature>
<evidence type="ECO:0000256" key="1">
    <source>
        <dbReference type="ARBA" id="ARBA00004651"/>
    </source>
</evidence>
<organism evidence="10 11">
    <name type="scientific">Ectobacillus ponti</name>
    <dbReference type="NCBI Taxonomy" id="2961894"/>
    <lineage>
        <taxon>Bacteria</taxon>
        <taxon>Bacillati</taxon>
        <taxon>Bacillota</taxon>
        <taxon>Bacilli</taxon>
        <taxon>Bacillales</taxon>
        <taxon>Bacillaceae</taxon>
        <taxon>Ectobacillus</taxon>
    </lineage>
</organism>
<comment type="subcellular location">
    <subcellularLocation>
        <location evidence="1 9">Cell membrane</location>
        <topology evidence="1 9">Multi-pass membrane protein</topology>
    </subcellularLocation>
</comment>
<name>A0AA41XBY4_9BACI</name>
<keyword evidence="8 9" id="KW-0472">Membrane</keyword>
<dbReference type="GO" id="GO:0015820">
    <property type="term" value="P:L-leucine transport"/>
    <property type="evidence" value="ECO:0007669"/>
    <property type="project" value="TreeGrafter"/>
</dbReference>
<dbReference type="GO" id="GO:0015818">
    <property type="term" value="P:isoleucine transport"/>
    <property type="evidence" value="ECO:0007669"/>
    <property type="project" value="TreeGrafter"/>
</dbReference>
<dbReference type="Proteomes" id="UP001156102">
    <property type="component" value="Unassembled WGS sequence"/>
</dbReference>
<dbReference type="GO" id="GO:0015190">
    <property type="term" value="F:L-leucine transmembrane transporter activity"/>
    <property type="evidence" value="ECO:0007669"/>
    <property type="project" value="TreeGrafter"/>
</dbReference>